<protein>
    <submittedName>
        <fullName evidence="11">PbaA1</fullName>
    </submittedName>
</protein>
<dbReference type="InterPro" id="IPR017941">
    <property type="entry name" value="Rieske_2Fe-2S"/>
</dbReference>
<comment type="similarity">
    <text evidence="1">Belongs to the bacterial ring-hydroxylating dioxygenase alpha subunit family.</text>
</comment>
<evidence type="ECO:0000256" key="4">
    <source>
        <dbReference type="ARBA" id="ARBA00022797"/>
    </source>
</evidence>
<evidence type="ECO:0000256" key="9">
    <source>
        <dbReference type="ARBA" id="ARBA00023027"/>
    </source>
</evidence>
<reference evidence="11" key="1">
    <citation type="journal article" date="2014" name="Appl. Environ. Microbiol.">
        <title>A Novel Angular Dioxygenase Gene Cluster Encoding 3-Phenoxybenzoate 1',2'-Dioxygenase in Sphingobium wenxiniae JZ-1.</title>
        <authorList>
            <person name="Wang C."/>
            <person name="Chen Q."/>
            <person name="Wang R."/>
            <person name="Shi C."/>
            <person name="Yan X."/>
            <person name="He J."/>
            <person name="Hong Q."/>
            <person name="Li S."/>
        </authorList>
    </citation>
    <scope>NUCLEOTIDE SEQUENCE</scope>
    <source>
        <strain evidence="11">JZ-1</strain>
        <plasmid evidence="11">pPBA</plasmid>
    </source>
</reference>
<feature type="domain" description="Rieske" evidence="10">
    <location>
        <begin position="44"/>
        <end position="155"/>
    </location>
</feature>
<dbReference type="InterPro" id="IPR001663">
    <property type="entry name" value="Rng_hydr_dOase-A"/>
</dbReference>
<evidence type="ECO:0000256" key="6">
    <source>
        <dbReference type="ARBA" id="ARBA00023002"/>
    </source>
</evidence>
<organism evidence="11">
    <name type="scientific">Sphingobium wenxiniae (strain DSM 21828 / CGMCC 1.7748 / JZ-1)</name>
    <dbReference type="NCBI Taxonomy" id="595605"/>
    <lineage>
        <taxon>Bacteria</taxon>
        <taxon>Pseudomonadati</taxon>
        <taxon>Pseudomonadota</taxon>
        <taxon>Alphaproteobacteria</taxon>
        <taxon>Sphingomonadales</taxon>
        <taxon>Sphingomonadaceae</taxon>
        <taxon>Sphingobium</taxon>
    </lineage>
</organism>
<dbReference type="Gene3D" id="3.90.380.10">
    <property type="entry name" value="Naphthalene 1,2-dioxygenase Alpha Subunit, Chain A, domain 1"/>
    <property type="match status" value="1"/>
</dbReference>
<dbReference type="Pfam" id="PF00355">
    <property type="entry name" value="Rieske"/>
    <property type="match status" value="1"/>
</dbReference>
<dbReference type="SUPFAM" id="SSF55961">
    <property type="entry name" value="Bet v1-like"/>
    <property type="match status" value="1"/>
</dbReference>
<dbReference type="InterPro" id="IPR043266">
    <property type="entry name" value="RHO_NdoB-like_C"/>
</dbReference>
<geneLocation type="plasmid" evidence="11">
    <name>pPBA</name>
</geneLocation>
<keyword evidence="8" id="KW-0411">Iron-sulfur</keyword>
<dbReference type="GO" id="GO:0051213">
    <property type="term" value="F:dioxygenase activity"/>
    <property type="evidence" value="ECO:0007669"/>
    <property type="project" value="UniProtKB-KW"/>
</dbReference>
<proteinExistence type="inferred from homology"/>
<evidence type="ECO:0000256" key="5">
    <source>
        <dbReference type="ARBA" id="ARBA00022964"/>
    </source>
</evidence>
<keyword evidence="3" id="KW-0479">Metal-binding</keyword>
<dbReference type="PANTHER" id="PTHR43756:SF1">
    <property type="entry name" value="3-PHENYLPROPIONATE_CINNAMIC ACID DIOXYGENASE SUBUNIT ALPHA"/>
    <property type="match status" value="1"/>
</dbReference>
<sequence>MANRTQDLNIIDLFDRENGIVKASIYSDPDVYKLEMERIFSRSWLFLGHEGQIPKFGDFLVTTMAEDSVIVSRQGDGTITAILNQCRHRGNRLCLADMGNSKSFRCTYHGWVYNSAGGLVGMPHETDGYHNKLNKAEWGAIRVPRVEIHKGLIFGNWDAEAPALSAALGDVAWYLDAFLDGAEGGIELSGPHRHHVKCNWKWQAEQHGTDFYHAAISHNSALTALNPPGAPPTSFEYTQTPDETGYQFGMPELGHGAAGWFPARNDGLVRFAPAPAPAYLGGPAREEMRARLGDIRTDEMGSLVMTVFPNLSLNRAARYLRVWQPRGPNRTEVVHYIILDKKMPEEVKDAIVRGTSFSFNASGLFEQDDSENVALCHRGASEGHISRQTPLNVQMGLGFGGPHPDFPGQINHVYAEEGARAFYSHWQDLLMGGAK</sequence>
<dbReference type="SMR" id="A0A059U1S8"/>
<name>A0A059U1S8_SPHWJ</name>
<dbReference type="PANTHER" id="PTHR43756">
    <property type="entry name" value="CHOLINE MONOOXYGENASE, CHLOROPLASTIC"/>
    <property type="match status" value="1"/>
</dbReference>
<keyword evidence="2" id="KW-0001">2Fe-2S</keyword>
<dbReference type="Gene3D" id="2.102.10.10">
    <property type="entry name" value="Rieske [2Fe-2S] iron-sulphur domain"/>
    <property type="match status" value="1"/>
</dbReference>
<accession>A0A059U1S8</accession>
<dbReference type="SUPFAM" id="SSF50022">
    <property type="entry name" value="ISP domain"/>
    <property type="match status" value="1"/>
</dbReference>
<dbReference type="PROSITE" id="PS00570">
    <property type="entry name" value="RING_HYDROXYL_ALPHA"/>
    <property type="match status" value="1"/>
</dbReference>
<keyword evidence="7" id="KW-0408">Iron</keyword>
<dbReference type="PRINTS" id="PR00090">
    <property type="entry name" value="RNGDIOXGNASE"/>
</dbReference>
<keyword evidence="11" id="KW-0614">Plasmid</keyword>
<dbReference type="InterPro" id="IPR015881">
    <property type="entry name" value="ARHD_Rieske_2Fe_2S"/>
</dbReference>
<dbReference type="GO" id="GO:0051537">
    <property type="term" value="F:2 iron, 2 sulfur cluster binding"/>
    <property type="evidence" value="ECO:0007669"/>
    <property type="project" value="UniProtKB-KW"/>
</dbReference>
<keyword evidence="6" id="KW-0560">Oxidoreductase</keyword>
<evidence type="ECO:0000256" key="2">
    <source>
        <dbReference type="ARBA" id="ARBA00022714"/>
    </source>
</evidence>
<dbReference type="InterPro" id="IPR015879">
    <property type="entry name" value="Ring_hydroxy_dOase_asu_C_dom"/>
</dbReference>
<evidence type="ECO:0000256" key="8">
    <source>
        <dbReference type="ARBA" id="ARBA00023014"/>
    </source>
</evidence>
<keyword evidence="9" id="KW-0520">NAD</keyword>
<dbReference type="PROSITE" id="PS51296">
    <property type="entry name" value="RIESKE"/>
    <property type="match status" value="1"/>
</dbReference>
<evidence type="ECO:0000259" key="10">
    <source>
        <dbReference type="PROSITE" id="PS51296"/>
    </source>
</evidence>
<dbReference type="EMBL" id="KJ009324">
    <property type="protein sequence ID" value="AHZ46793.1"/>
    <property type="molecule type" value="Genomic_DNA"/>
</dbReference>
<dbReference type="CDD" id="cd08881">
    <property type="entry name" value="RHO_alpha_C_NDO-like"/>
    <property type="match status" value="1"/>
</dbReference>
<dbReference type="InterPro" id="IPR036922">
    <property type="entry name" value="Rieske_2Fe-2S_sf"/>
</dbReference>
<dbReference type="GO" id="GO:0005506">
    <property type="term" value="F:iron ion binding"/>
    <property type="evidence" value="ECO:0007669"/>
    <property type="project" value="InterPro"/>
</dbReference>
<dbReference type="AlphaFoldDB" id="A0A059U1S8"/>
<dbReference type="Pfam" id="PF00848">
    <property type="entry name" value="Ring_hydroxyl_A"/>
    <property type="match status" value="1"/>
</dbReference>
<keyword evidence="5" id="KW-0223">Dioxygenase</keyword>
<evidence type="ECO:0000313" key="11">
    <source>
        <dbReference type="EMBL" id="AHZ46793.1"/>
    </source>
</evidence>
<evidence type="ECO:0000256" key="7">
    <source>
        <dbReference type="ARBA" id="ARBA00023004"/>
    </source>
</evidence>
<keyword evidence="4" id="KW-0058">Aromatic hydrocarbons catabolism</keyword>
<evidence type="ECO:0000256" key="3">
    <source>
        <dbReference type="ARBA" id="ARBA00022723"/>
    </source>
</evidence>
<evidence type="ECO:0000256" key="1">
    <source>
        <dbReference type="ARBA" id="ARBA00008751"/>
    </source>
</evidence>